<name>A0A4Q2UAH9_9HYPH</name>
<sequence length="157" mass="17488">MSDTIRPSRTDTFEHTISGLLTKRADLFGEAERIRDRLAEIKNDVAAMDRVLGTLGYKGDLDAAMPRQKREVIFGRGELTRGCIDELRETGEPRTSRQVAEALLSVSGQDARDRKLMADHTRRVSKALRVLKGDGRVTAGKDGHGNMLWRLKPTKAS</sequence>
<reference evidence="2 3" key="1">
    <citation type="submission" date="2018-12" db="EMBL/GenBank/DDBJ databases">
        <authorList>
            <person name="Grouzdev D.S."/>
            <person name="Krutkina M.S."/>
        </authorList>
    </citation>
    <scope>NUCLEOTIDE SEQUENCE [LARGE SCALE GENOMIC DNA]</scope>
    <source>
        <strain evidence="2 3">RmlP026</strain>
    </source>
</reference>
<evidence type="ECO:0000256" key="1">
    <source>
        <dbReference type="SAM" id="Coils"/>
    </source>
</evidence>
<comment type="caution">
    <text evidence="2">The sequence shown here is derived from an EMBL/GenBank/DDBJ whole genome shotgun (WGS) entry which is preliminary data.</text>
</comment>
<accession>A0A4Q2UAH9</accession>
<reference evidence="2 3" key="2">
    <citation type="submission" date="2019-02" db="EMBL/GenBank/DDBJ databases">
        <title>'Lichenibacterium ramalinii' gen. nov. sp. nov., 'Lichenibacterium minor' gen. nov. sp. nov.</title>
        <authorList>
            <person name="Pankratov T."/>
        </authorList>
    </citation>
    <scope>NUCLEOTIDE SEQUENCE [LARGE SCALE GENOMIC DNA]</scope>
    <source>
        <strain evidence="2 3">RmlP026</strain>
    </source>
</reference>
<dbReference type="RefSeq" id="WP_129226331.1">
    <property type="nucleotide sequence ID" value="NZ_QYBB01000010.1"/>
</dbReference>
<keyword evidence="1" id="KW-0175">Coiled coil</keyword>
<feature type="coiled-coil region" evidence="1">
    <location>
        <begin position="24"/>
        <end position="51"/>
    </location>
</feature>
<proteinExistence type="predicted"/>
<keyword evidence="3" id="KW-1185">Reference proteome</keyword>
<protein>
    <submittedName>
        <fullName evidence="2">Uncharacterized protein</fullName>
    </submittedName>
</protein>
<dbReference type="EMBL" id="QYBB01000010">
    <property type="protein sequence ID" value="RYC31895.1"/>
    <property type="molecule type" value="Genomic_DNA"/>
</dbReference>
<dbReference type="OrthoDB" id="7999866at2"/>
<dbReference type="AlphaFoldDB" id="A0A4Q2UAH9"/>
<evidence type="ECO:0000313" key="2">
    <source>
        <dbReference type="EMBL" id="RYC31895.1"/>
    </source>
</evidence>
<gene>
    <name evidence="2" type="ORF">D3273_10695</name>
</gene>
<evidence type="ECO:0000313" key="3">
    <source>
        <dbReference type="Proteomes" id="UP000290759"/>
    </source>
</evidence>
<dbReference type="Proteomes" id="UP000290759">
    <property type="component" value="Unassembled WGS sequence"/>
</dbReference>
<organism evidence="2 3">
    <name type="scientific">Lichenibacterium minor</name>
    <dbReference type="NCBI Taxonomy" id="2316528"/>
    <lineage>
        <taxon>Bacteria</taxon>
        <taxon>Pseudomonadati</taxon>
        <taxon>Pseudomonadota</taxon>
        <taxon>Alphaproteobacteria</taxon>
        <taxon>Hyphomicrobiales</taxon>
        <taxon>Lichenihabitantaceae</taxon>
        <taxon>Lichenibacterium</taxon>
    </lineage>
</organism>